<sequence>MIQANGENLIFLLSTPRSGSSLATIMLQKHSKIFASQEMWFLMSLYDLRLKKEPPYGGSSIIHQFFNGIVPEDTYRNACRAFALQVYNGLLHSSSGAELLLDKSPRYYYILEFLDSLFPQSKRIWLKRNPLAVAASYKKLNAERFGGRFNLKDAFLQPAFNNKVNDLTVGLFRYYDYFAHPHPNTHHLSYETMVARPQEELTHLCRFLGISYEQGLESYGDVKGTDKGKLYFSMGVGDPNVADHNQPHLDSIASWRETLSKEEMAVYCRSIGAKLFRDMGYADELEEAERMTGLRFDDEPDQEMMLYRTSQIKDIAGMKWTNHYHIRSNESLSDSPQEDTTKPVTSVQSEVLQLQMTLQAVEQRLEKSYQRHEQAAKELQQLRRKVRRVKSMIPFGDKLSHLVTNYFRRREQI</sequence>
<proteinExistence type="predicted"/>
<accession>A0A7X5C1Y6</accession>
<dbReference type="GO" id="GO:0008476">
    <property type="term" value="F:protein-tyrosine sulfotransferase activity"/>
    <property type="evidence" value="ECO:0007669"/>
    <property type="project" value="InterPro"/>
</dbReference>
<keyword evidence="1 3" id="KW-0808">Transferase</keyword>
<evidence type="ECO:0000313" key="4">
    <source>
        <dbReference type="Proteomes" id="UP000558113"/>
    </source>
</evidence>
<organism evidence="3 4">
    <name type="scientific">Paenibacillus sacheonensis</name>
    <dbReference type="NCBI Taxonomy" id="742054"/>
    <lineage>
        <taxon>Bacteria</taxon>
        <taxon>Bacillati</taxon>
        <taxon>Bacillota</taxon>
        <taxon>Bacilli</taxon>
        <taxon>Bacillales</taxon>
        <taxon>Paenibacillaceae</taxon>
        <taxon>Paenibacillus</taxon>
    </lineage>
</organism>
<protein>
    <submittedName>
        <fullName evidence="3">Sulfotransferase</fullName>
    </submittedName>
</protein>
<evidence type="ECO:0000256" key="1">
    <source>
        <dbReference type="ARBA" id="ARBA00022679"/>
    </source>
</evidence>
<dbReference type="OrthoDB" id="9777890at2"/>
<dbReference type="PANTHER" id="PTHR12788:SF10">
    <property type="entry name" value="PROTEIN-TYROSINE SULFOTRANSFERASE"/>
    <property type="match status" value="1"/>
</dbReference>
<dbReference type="InterPro" id="IPR026634">
    <property type="entry name" value="TPST-like"/>
</dbReference>
<dbReference type="RefSeq" id="WP_161698152.1">
    <property type="nucleotide sequence ID" value="NZ_JAAAMU010000005.1"/>
</dbReference>
<dbReference type="PANTHER" id="PTHR12788">
    <property type="entry name" value="PROTEIN-TYROSINE SULFOTRANSFERASE 2"/>
    <property type="match status" value="1"/>
</dbReference>
<dbReference type="EMBL" id="JAAAMU010000005">
    <property type="protein sequence ID" value="NBC69889.1"/>
    <property type="molecule type" value="Genomic_DNA"/>
</dbReference>
<gene>
    <name evidence="3" type="ORF">GT003_12895</name>
</gene>
<evidence type="ECO:0000313" key="3">
    <source>
        <dbReference type="EMBL" id="NBC69889.1"/>
    </source>
</evidence>
<name>A0A7X5C1Y6_9BACL</name>
<reference evidence="3 4" key="1">
    <citation type="submission" date="2020-01" db="EMBL/GenBank/DDBJ databases">
        <title>Paenibacillus soybeanensis sp. nov. isolated from the nodules of soybean (Glycine max(L.) Merr).</title>
        <authorList>
            <person name="Wang H."/>
        </authorList>
    </citation>
    <scope>NUCLEOTIDE SEQUENCE [LARGE SCALE GENOMIC DNA]</scope>
    <source>
        <strain evidence="3 4">DSM 23054</strain>
    </source>
</reference>
<comment type="caution">
    <text evidence="3">The sequence shown here is derived from an EMBL/GenBank/DDBJ whole genome shotgun (WGS) entry which is preliminary data.</text>
</comment>
<keyword evidence="4" id="KW-1185">Reference proteome</keyword>
<dbReference type="InterPro" id="IPR027417">
    <property type="entry name" value="P-loop_NTPase"/>
</dbReference>
<keyword evidence="2" id="KW-0175">Coiled coil</keyword>
<dbReference type="AlphaFoldDB" id="A0A7X5C1Y6"/>
<dbReference type="Gene3D" id="3.40.50.300">
    <property type="entry name" value="P-loop containing nucleotide triphosphate hydrolases"/>
    <property type="match status" value="1"/>
</dbReference>
<dbReference type="SUPFAM" id="SSF52540">
    <property type="entry name" value="P-loop containing nucleoside triphosphate hydrolases"/>
    <property type="match status" value="1"/>
</dbReference>
<feature type="coiled-coil region" evidence="2">
    <location>
        <begin position="351"/>
        <end position="392"/>
    </location>
</feature>
<dbReference type="Pfam" id="PF13469">
    <property type="entry name" value="Sulfotransfer_3"/>
    <property type="match status" value="1"/>
</dbReference>
<dbReference type="Proteomes" id="UP000558113">
    <property type="component" value="Unassembled WGS sequence"/>
</dbReference>
<evidence type="ECO:0000256" key="2">
    <source>
        <dbReference type="SAM" id="Coils"/>
    </source>
</evidence>